<sequence>MSAHPLLDLQPIQFEGVHMVPNEHRSVGVPVLQRDRTPIEPNERGAGPNAWRAYLKLERHRGIDPMLIGDATQGEVDDGDPINVERRQEPCLSINSIGYLPADWAAQALPLFDKWMERPWHESKLLQQPRESQPLARVFRSSSLAVPAWFKPFQRVYSPFLTQVAWAGADLSC</sequence>
<keyword evidence="2" id="KW-1185">Reference proteome</keyword>
<protein>
    <submittedName>
        <fullName evidence="1">Uncharacterized protein</fullName>
    </submittedName>
</protein>
<gene>
    <name evidence="1" type="ORF">HD841_001745</name>
</gene>
<reference evidence="1 2" key="1">
    <citation type="submission" date="2020-08" db="EMBL/GenBank/DDBJ databases">
        <title>The Agave Microbiome: Exploring the role of microbial communities in plant adaptations to desert environments.</title>
        <authorList>
            <person name="Partida-Martinez L.P."/>
        </authorList>
    </citation>
    <scope>NUCLEOTIDE SEQUENCE [LARGE SCALE GENOMIC DNA]</scope>
    <source>
        <strain evidence="1 2">AS2.3</strain>
    </source>
</reference>
<organism evidence="1 2">
    <name type="scientific">Sphingomonas melonis</name>
    <dbReference type="NCBI Taxonomy" id="152682"/>
    <lineage>
        <taxon>Bacteria</taxon>
        <taxon>Pseudomonadati</taxon>
        <taxon>Pseudomonadota</taxon>
        <taxon>Alphaproteobacteria</taxon>
        <taxon>Sphingomonadales</taxon>
        <taxon>Sphingomonadaceae</taxon>
        <taxon>Sphingomonas</taxon>
    </lineage>
</organism>
<accession>A0A7Y9FMD1</accession>
<dbReference type="EMBL" id="JACCBY010000002">
    <property type="protein sequence ID" value="NYD89965.1"/>
    <property type="molecule type" value="Genomic_DNA"/>
</dbReference>
<dbReference type="RefSeq" id="WP_179508450.1">
    <property type="nucleotide sequence ID" value="NZ_JACCBY010000002.1"/>
</dbReference>
<proteinExistence type="predicted"/>
<comment type="caution">
    <text evidence="1">The sequence shown here is derived from an EMBL/GenBank/DDBJ whole genome shotgun (WGS) entry which is preliminary data.</text>
</comment>
<dbReference type="Proteomes" id="UP000517753">
    <property type="component" value="Unassembled WGS sequence"/>
</dbReference>
<name>A0A7Y9FMD1_9SPHN</name>
<evidence type="ECO:0000313" key="1">
    <source>
        <dbReference type="EMBL" id="NYD89965.1"/>
    </source>
</evidence>
<dbReference type="AlphaFoldDB" id="A0A7Y9FMD1"/>
<evidence type="ECO:0000313" key="2">
    <source>
        <dbReference type="Proteomes" id="UP000517753"/>
    </source>
</evidence>